<dbReference type="PANTHER" id="PTHR21461">
    <property type="entry name" value="GLYCOSYLTRANSFERASE FAMILY 92 PROTEIN"/>
    <property type="match status" value="1"/>
</dbReference>
<evidence type="ECO:0000313" key="10">
    <source>
        <dbReference type="Proteomes" id="UP000008068"/>
    </source>
</evidence>
<keyword evidence="3 8" id="KW-0328">Glycosyltransferase</keyword>
<evidence type="ECO:0000256" key="3">
    <source>
        <dbReference type="ARBA" id="ARBA00022676"/>
    </source>
</evidence>
<dbReference type="GO" id="GO:0016020">
    <property type="term" value="C:membrane"/>
    <property type="evidence" value="ECO:0007669"/>
    <property type="project" value="UniProtKB-SubCell"/>
</dbReference>
<comment type="similarity">
    <text evidence="2 8">Belongs to the glycosyltransferase 92 family.</text>
</comment>
<accession>G0N6Q0</accession>
<comment type="subcellular location">
    <subcellularLocation>
        <location evidence="1">Membrane</location>
        <topology evidence="1">Single-pass membrane protein</topology>
    </subcellularLocation>
</comment>
<keyword evidence="7 8" id="KW-0472">Membrane</keyword>
<keyword evidence="5 8" id="KW-0812">Transmembrane</keyword>
<dbReference type="EC" id="2.4.1.-" evidence="8"/>
<evidence type="ECO:0000313" key="9">
    <source>
        <dbReference type="EMBL" id="EGT53890.1"/>
    </source>
</evidence>
<dbReference type="OrthoDB" id="2526284at2759"/>
<dbReference type="EMBL" id="GL379844">
    <property type="protein sequence ID" value="EGT53890.1"/>
    <property type="molecule type" value="Genomic_DNA"/>
</dbReference>
<evidence type="ECO:0000256" key="6">
    <source>
        <dbReference type="ARBA" id="ARBA00022989"/>
    </source>
</evidence>
<dbReference type="InParanoid" id="G0N6Q0"/>
<dbReference type="OMA" id="MFHRPER"/>
<dbReference type="FunCoup" id="G0N6Q0">
    <property type="interactions" value="5"/>
</dbReference>
<dbReference type="Proteomes" id="UP000008068">
    <property type="component" value="Unassembled WGS sequence"/>
</dbReference>
<evidence type="ECO:0000256" key="8">
    <source>
        <dbReference type="RuleBase" id="RU366017"/>
    </source>
</evidence>
<evidence type="ECO:0000256" key="5">
    <source>
        <dbReference type="ARBA" id="ARBA00022692"/>
    </source>
</evidence>
<dbReference type="GO" id="GO:0005737">
    <property type="term" value="C:cytoplasm"/>
    <property type="evidence" value="ECO:0007669"/>
    <property type="project" value="TreeGrafter"/>
</dbReference>
<dbReference type="InterPro" id="IPR008166">
    <property type="entry name" value="Glyco_transf_92"/>
</dbReference>
<dbReference type="GO" id="GO:0016757">
    <property type="term" value="F:glycosyltransferase activity"/>
    <property type="evidence" value="ECO:0007669"/>
    <property type="project" value="UniProtKB-UniRule"/>
</dbReference>
<evidence type="ECO:0000256" key="4">
    <source>
        <dbReference type="ARBA" id="ARBA00022679"/>
    </source>
</evidence>
<keyword evidence="4 8" id="KW-0808">Transferase</keyword>
<keyword evidence="10" id="KW-1185">Reference proteome</keyword>
<name>G0N6Q0_CAEBE</name>
<dbReference type="eggNOG" id="KOG4735">
    <property type="taxonomic scope" value="Eukaryota"/>
</dbReference>
<protein>
    <recommendedName>
        <fullName evidence="8">Glycosyltransferase family 92 protein</fullName>
        <ecNumber evidence="8">2.4.1.-</ecNumber>
    </recommendedName>
</protein>
<dbReference type="PANTHER" id="PTHR21461:SF80">
    <property type="entry name" value="GLYCOSYLTRANSFERASE FAMILY 92 PROTEIN"/>
    <property type="match status" value="1"/>
</dbReference>
<gene>
    <name evidence="9" type="ORF">CAEBREN_18292</name>
</gene>
<dbReference type="Pfam" id="PF01697">
    <property type="entry name" value="Glyco_transf_92"/>
    <property type="match status" value="1"/>
</dbReference>
<proteinExistence type="inferred from homology"/>
<keyword evidence="6 8" id="KW-1133">Transmembrane helix</keyword>
<dbReference type="HOGENOM" id="CLU_049232_0_0_1"/>
<organism evidence="10">
    <name type="scientific">Caenorhabditis brenneri</name>
    <name type="common">Nematode worm</name>
    <dbReference type="NCBI Taxonomy" id="135651"/>
    <lineage>
        <taxon>Eukaryota</taxon>
        <taxon>Metazoa</taxon>
        <taxon>Ecdysozoa</taxon>
        <taxon>Nematoda</taxon>
        <taxon>Chromadorea</taxon>
        <taxon>Rhabditida</taxon>
        <taxon>Rhabditina</taxon>
        <taxon>Rhabditomorpha</taxon>
        <taxon>Rhabditoidea</taxon>
        <taxon>Rhabditidae</taxon>
        <taxon>Peloderinae</taxon>
        <taxon>Caenorhabditis</taxon>
    </lineage>
</organism>
<feature type="transmembrane region" description="Helical" evidence="8">
    <location>
        <begin position="9"/>
        <end position="29"/>
    </location>
</feature>
<dbReference type="AlphaFoldDB" id="G0N6Q0"/>
<evidence type="ECO:0000256" key="7">
    <source>
        <dbReference type="ARBA" id="ARBA00023136"/>
    </source>
</evidence>
<reference evidence="10" key="1">
    <citation type="submission" date="2011-07" db="EMBL/GenBank/DDBJ databases">
        <authorList>
            <consortium name="Caenorhabditis brenneri Sequencing and Analysis Consortium"/>
            <person name="Wilson R.K."/>
        </authorList>
    </citation>
    <scope>NUCLEOTIDE SEQUENCE [LARGE SCALE GENOMIC DNA]</scope>
    <source>
        <strain evidence="10">PB2801</strain>
    </source>
</reference>
<evidence type="ECO:0000256" key="2">
    <source>
        <dbReference type="ARBA" id="ARBA00007647"/>
    </source>
</evidence>
<sequence length="550" mass="64840">MRRTTPNRLFYSLCILIIVTFFVLTINIYTGPFTEPGHENEITPGQNAAIDSPELRRRRDLSLKEAWLRKRELRNRDAPSRFDGIYVREAYRVSDNEIRFVYLENQDNNMNLRAEVASLGWQPVEYFCFNASCFDILFCSMATRFGSVRLPLNIPHEPFIHLTTETNDEFAVVPVTDVRLHPVQHHYQHTLGVCLQPIFFFTDWTVIMQFFESWIAQGATKFYFYKHSYTWQTKKVLDFYKDSLGDSLELIDWSDVPVHARDRGSYDRDPNSRVFRHAATAFMHDCMLRARSVVKFIANTDLDDLAVSSNLNISETLETVSKRHPNAAQFKVDWILSHQPQHWDSVNNPKDLNFDLQSVRVLEIDNIRWDYRVSKKMFHRPERVMHFDMHSVYRNEPSAEDKKQQYTTIEMFENPDLYFLHLRRFERHLLNPLPVEYNNNFNQSLLMKLNTKMLDQFNKRIEGTEFAESPLTPWSQEARQTMRDLEQCRREAFGSILDDQNQMCQQSSSGCEGMLTGGVPFIKTTMTWTNVAHKALFNTYVEQKKKFSIF</sequence>
<evidence type="ECO:0000256" key="1">
    <source>
        <dbReference type="ARBA" id="ARBA00004167"/>
    </source>
</evidence>
<dbReference type="eggNOG" id="KOG0198">
    <property type="taxonomic scope" value="Eukaryota"/>
</dbReference>